<dbReference type="RefSeq" id="WP_094414752.1">
    <property type="nucleotide sequence ID" value="NZ_NOXV01000262.1"/>
</dbReference>
<proteinExistence type="predicted"/>
<comment type="caution">
    <text evidence="1">The sequence shown here is derived from an EMBL/GenBank/DDBJ whole genome shotgun (WGS) entry which is preliminary data.</text>
</comment>
<gene>
    <name evidence="1" type="ORF">CHU92_08940</name>
</gene>
<evidence type="ECO:0000313" key="2">
    <source>
        <dbReference type="Proteomes" id="UP000216605"/>
    </source>
</evidence>
<evidence type="ECO:0000313" key="1">
    <source>
        <dbReference type="EMBL" id="OYQ37011.1"/>
    </source>
</evidence>
<accession>A0A255Z6H0</accession>
<dbReference type="EMBL" id="NOXV01000262">
    <property type="protein sequence ID" value="OYQ37011.1"/>
    <property type="molecule type" value="Genomic_DNA"/>
</dbReference>
<dbReference type="OrthoDB" id="1363972at2"/>
<name>A0A255Z6H0_9FLAO</name>
<organism evidence="1 2">
    <name type="scientific">Flavobacterium cyanobacteriorum</name>
    <dbReference type="NCBI Taxonomy" id="2022802"/>
    <lineage>
        <taxon>Bacteria</taxon>
        <taxon>Pseudomonadati</taxon>
        <taxon>Bacteroidota</taxon>
        <taxon>Flavobacteriia</taxon>
        <taxon>Flavobacteriales</taxon>
        <taxon>Flavobacteriaceae</taxon>
        <taxon>Flavobacterium</taxon>
    </lineage>
</organism>
<sequence length="174" mass="20507">MSKVFVVITLLLFGCNNSNRKPPSESVSAKPSPEANVVVKHKKFEDFMSKSPYMFWAAKQVDSTSYWVRLEFEDEFVVYQFHGQCLYYFFTNYHTGTDKVELLWSYKTDCLLDMDVLKQNNGVKEFPKHGDVFCEYTLVSDSMIKVDYKFPEWVKAVNKTEHDSIFPTYFYLEK</sequence>
<dbReference type="Proteomes" id="UP000216605">
    <property type="component" value="Unassembled WGS sequence"/>
</dbReference>
<dbReference type="AlphaFoldDB" id="A0A255Z6H0"/>
<keyword evidence="2" id="KW-1185">Reference proteome</keyword>
<protein>
    <submittedName>
        <fullName evidence="1">Uncharacterized protein</fullName>
    </submittedName>
</protein>
<dbReference type="PROSITE" id="PS51257">
    <property type="entry name" value="PROKAR_LIPOPROTEIN"/>
    <property type="match status" value="1"/>
</dbReference>
<reference evidence="1 2" key="1">
    <citation type="submission" date="2017-07" db="EMBL/GenBank/DDBJ databases">
        <title>Flavobacterium cyanobacteriorum sp. nov., isolated from cyanobacterial aggregates in a eutrophic lake.</title>
        <authorList>
            <person name="Cai H."/>
        </authorList>
    </citation>
    <scope>NUCLEOTIDE SEQUENCE [LARGE SCALE GENOMIC DNA]</scope>
    <source>
        <strain evidence="1 2">TH021</strain>
    </source>
</reference>